<dbReference type="GO" id="GO:0020037">
    <property type="term" value="F:heme binding"/>
    <property type="evidence" value="ECO:0007669"/>
    <property type="project" value="InterPro"/>
</dbReference>
<proteinExistence type="predicted"/>
<name>A0A0F9PEZ3_9ZZZZ</name>
<comment type="caution">
    <text evidence="1">The sequence shown here is derived from an EMBL/GenBank/DDBJ whole genome shotgun (WGS) entry which is preliminary data.</text>
</comment>
<dbReference type="EMBL" id="LAZR01005476">
    <property type="protein sequence ID" value="KKM99615.1"/>
    <property type="molecule type" value="Genomic_DNA"/>
</dbReference>
<evidence type="ECO:0008006" key="2">
    <source>
        <dbReference type="Google" id="ProtNLM"/>
    </source>
</evidence>
<dbReference type="AlphaFoldDB" id="A0A0F9PEZ3"/>
<accession>A0A0F9PEZ3</accession>
<dbReference type="GO" id="GO:0009055">
    <property type="term" value="F:electron transfer activity"/>
    <property type="evidence" value="ECO:0007669"/>
    <property type="project" value="InterPro"/>
</dbReference>
<dbReference type="InterPro" id="IPR036909">
    <property type="entry name" value="Cyt_c-like_dom_sf"/>
</dbReference>
<organism evidence="1">
    <name type="scientific">marine sediment metagenome</name>
    <dbReference type="NCBI Taxonomy" id="412755"/>
    <lineage>
        <taxon>unclassified sequences</taxon>
        <taxon>metagenomes</taxon>
        <taxon>ecological metagenomes</taxon>
    </lineage>
</organism>
<dbReference type="SUPFAM" id="SSF46626">
    <property type="entry name" value="Cytochrome c"/>
    <property type="match status" value="1"/>
</dbReference>
<reference evidence="1" key="1">
    <citation type="journal article" date="2015" name="Nature">
        <title>Complex archaea that bridge the gap between prokaryotes and eukaryotes.</title>
        <authorList>
            <person name="Spang A."/>
            <person name="Saw J.H."/>
            <person name="Jorgensen S.L."/>
            <person name="Zaremba-Niedzwiedzka K."/>
            <person name="Martijn J."/>
            <person name="Lind A.E."/>
            <person name="van Eijk R."/>
            <person name="Schleper C."/>
            <person name="Guy L."/>
            <person name="Ettema T.J."/>
        </authorList>
    </citation>
    <scope>NUCLEOTIDE SEQUENCE</scope>
</reference>
<evidence type="ECO:0000313" key="1">
    <source>
        <dbReference type="EMBL" id="KKM99615.1"/>
    </source>
</evidence>
<protein>
    <recommendedName>
        <fullName evidence="2">Cytochrome c domain-containing protein</fullName>
    </recommendedName>
</protein>
<dbReference type="Gene3D" id="1.10.760.10">
    <property type="entry name" value="Cytochrome c-like domain"/>
    <property type="match status" value="1"/>
</dbReference>
<gene>
    <name evidence="1" type="ORF">LCGC14_1146030</name>
</gene>
<sequence length="121" mass="13140">MVRISLFSAVAGLAAIVSMAVSAQDYSNYVDLPETDWSVAEGTGRELIETYCTACHSVAPIVQHPGFSREGWKAEIEKMQKRYGAYVEEADVDALSSYLTTNYGTATSPHWPANATDIATD</sequence>